<evidence type="ECO:0000313" key="2">
    <source>
        <dbReference type="EMBL" id="KAH7148426.1"/>
    </source>
</evidence>
<feature type="region of interest" description="Disordered" evidence="1">
    <location>
        <begin position="584"/>
        <end position="655"/>
    </location>
</feature>
<dbReference type="Proteomes" id="UP000738349">
    <property type="component" value="Unassembled WGS sequence"/>
</dbReference>
<feature type="compositionally biased region" description="Basic and acidic residues" evidence="1">
    <location>
        <begin position="699"/>
        <end position="710"/>
    </location>
</feature>
<comment type="caution">
    <text evidence="2">The sequence shown here is derived from an EMBL/GenBank/DDBJ whole genome shotgun (WGS) entry which is preliminary data.</text>
</comment>
<feature type="compositionally biased region" description="Polar residues" evidence="1">
    <location>
        <begin position="593"/>
        <end position="604"/>
    </location>
</feature>
<feature type="compositionally biased region" description="Acidic residues" evidence="1">
    <location>
        <begin position="712"/>
        <end position="724"/>
    </location>
</feature>
<protein>
    <submittedName>
        <fullName evidence="2">Uncharacterized protein</fullName>
    </submittedName>
</protein>
<evidence type="ECO:0000256" key="1">
    <source>
        <dbReference type="SAM" id="MobiDB-lite"/>
    </source>
</evidence>
<dbReference type="EMBL" id="JAGMUV010000007">
    <property type="protein sequence ID" value="KAH7148426.1"/>
    <property type="molecule type" value="Genomic_DNA"/>
</dbReference>
<dbReference type="OrthoDB" id="5426563at2759"/>
<evidence type="ECO:0000313" key="3">
    <source>
        <dbReference type="Proteomes" id="UP000738349"/>
    </source>
</evidence>
<feature type="region of interest" description="Disordered" evidence="1">
    <location>
        <begin position="441"/>
        <end position="477"/>
    </location>
</feature>
<proteinExistence type="predicted"/>
<feature type="compositionally biased region" description="Basic and acidic residues" evidence="1">
    <location>
        <begin position="293"/>
        <end position="311"/>
    </location>
</feature>
<feature type="region of interest" description="Disordered" evidence="1">
    <location>
        <begin position="675"/>
        <end position="724"/>
    </location>
</feature>
<gene>
    <name evidence="2" type="ORF">EDB81DRAFT_792252</name>
</gene>
<feature type="compositionally biased region" description="Polar residues" evidence="1">
    <location>
        <begin position="61"/>
        <end position="76"/>
    </location>
</feature>
<accession>A0A9P9EXN1</accession>
<dbReference type="AlphaFoldDB" id="A0A9P9EXN1"/>
<feature type="compositionally biased region" description="Basic and acidic residues" evidence="1">
    <location>
        <begin position="186"/>
        <end position="202"/>
    </location>
</feature>
<feature type="compositionally biased region" description="Basic residues" evidence="1">
    <location>
        <begin position="689"/>
        <end position="698"/>
    </location>
</feature>
<reference evidence="2" key="1">
    <citation type="journal article" date="2021" name="Nat. Commun.">
        <title>Genetic determinants of endophytism in the Arabidopsis root mycobiome.</title>
        <authorList>
            <person name="Mesny F."/>
            <person name="Miyauchi S."/>
            <person name="Thiergart T."/>
            <person name="Pickel B."/>
            <person name="Atanasova L."/>
            <person name="Karlsson M."/>
            <person name="Huettel B."/>
            <person name="Barry K.W."/>
            <person name="Haridas S."/>
            <person name="Chen C."/>
            <person name="Bauer D."/>
            <person name="Andreopoulos W."/>
            <person name="Pangilinan J."/>
            <person name="LaButti K."/>
            <person name="Riley R."/>
            <person name="Lipzen A."/>
            <person name="Clum A."/>
            <person name="Drula E."/>
            <person name="Henrissat B."/>
            <person name="Kohler A."/>
            <person name="Grigoriev I.V."/>
            <person name="Martin F.M."/>
            <person name="Hacquard S."/>
        </authorList>
    </citation>
    <scope>NUCLEOTIDE SEQUENCE</scope>
    <source>
        <strain evidence="2">MPI-CAGE-AT-0147</strain>
    </source>
</reference>
<sequence length="724" mass="80054">MNWTEGALARHSRRKGWDKDAARQKQYFAKARARKHEATTRRSPCASSFIPDYIPHGPHAQDQQQPSPSSTRQKQIISRKRSLVSVRDGYRDMPASIGSESTSSGLREARLDAVHQQGEPSSKQGNSDIDIELKRRKLLGKNDWTGINFQKPIVVDYSRQGVGVCRATSQVCDSRPTKRQKTSEWPQKDGNTRKGNQRRDEAGQEINIMIGDQQLRWSRAGNSVRSPKSHLGPLPTFQSWASQQEESNIWDMHDRSSSSARFRQLALSDVENISGTDSLGPEFQKLNTSSADEGNRLSRRDMERKRERRPDQPQYIVASSPPIIHQPQPTRGTRLSLFNIRSPDPGDNGSMVVQMGTRDNESHRITADDSCWNDWLNNNDSIGAPDAHEDIRTRSITPGISHYWDGSEDLSVTTSECTTSNGGNLATEDVVALPPLTCSPTPMFPPDSIDSATKDPGQYQSAPPRKHSPDLNETDGETSCISVESFDCEESEGPAKVDHDLVLPSKTELPKAPNVQDLLDLLVEDEQGQLEETSNLEITSEDEEEVWKRFILDEDCAEISRKAGLEAHRQTTHDLCIAMAHPTSDVVEPPSASRESPSQTSYQGRGSAIALAMSSPNIGSGVEDQPSFNAASTNTTDTGNSTAARAGSPKSHHSDIRFHQPSLFIGRLASLPSASNAANVGPVQSQPPLRRRGRRRKSRGEGRPDFRAMPDYEGDPIEECCEGQ</sequence>
<feature type="region of interest" description="Disordered" evidence="1">
    <location>
        <begin position="1"/>
        <end position="106"/>
    </location>
</feature>
<feature type="region of interest" description="Disordered" evidence="1">
    <location>
        <begin position="172"/>
        <end position="202"/>
    </location>
</feature>
<organism evidence="2 3">
    <name type="scientific">Dactylonectria macrodidyma</name>
    <dbReference type="NCBI Taxonomy" id="307937"/>
    <lineage>
        <taxon>Eukaryota</taxon>
        <taxon>Fungi</taxon>
        <taxon>Dikarya</taxon>
        <taxon>Ascomycota</taxon>
        <taxon>Pezizomycotina</taxon>
        <taxon>Sordariomycetes</taxon>
        <taxon>Hypocreomycetidae</taxon>
        <taxon>Hypocreales</taxon>
        <taxon>Nectriaceae</taxon>
        <taxon>Dactylonectria</taxon>
    </lineage>
</organism>
<feature type="region of interest" description="Disordered" evidence="1">
    <location>
        <begin position="273"/>
        <end position="314"/>
    </location>
</feature>
<name>A0A9P9EXN1_9HYPO</name>
<feature type="compositionally biased region" description="Polar residues" evidence="1">
    <location>
        <begin position="626"/>
        <end position="643"/>
    </location>
</feature>
<keyword evidence="3" id="KW-1185">Reference proteome</keyword>